<keyword evidence="5" id="KW-0598">Phosphotransferase system</keyword>
<name>A0A4R3KWD8_9FIRM</name>
<evidence type="ECO:0000313" key="10">
    <source>
        <dbReference type="Proteomes" id="UP000294567"/>
    </source>
</evidence>
<gene>
    <name evidence="9" type="ORF">EDD65_10624</name>
</gene>
<evidence type="ECO:0000256" key="6">
    <source>
        <dbReference type="ARBA" id="ARBA00022777"/>
    </source>
</evidence>
<evidence type="ECO:0000256" key="2">
    <source>
        <dbReference type="ARBA" id="ARBA00022553"/>
    </source>
</evidence>
<organism evidence="9 10">
    <name type="scientific">Keratinibaculum paraultunense</name>
    <dbReference type="NCBI Taxonomy" id="1278232"/>
    <lineage>
        <taxon>Bacteria</taxon>
        <taxon>Bacillati</taxon>
        <taxon>Bacillota</taxon>
        <taxon>Tissierellia</taxon>
        <taxon>Tissierellales</taxon>
        <taxon>Tepidimicrobiaceae</taxon>
        <taxon>Keratinibaculum</taxon>
    </lineage>
</organism>
<dbReference type="PANTHER" id="PTHR34581:SF2">
    <property type="entry name" value="PTS SYSTEM N,N'-DIACETYLCHITOBIOSE-SPECIFIC EIIB COMPONENT"/>
    <property type="match status" value="1"/>
</dbReference>
<reference evidence="9 10" key="1">
    <citation type="submission" date="2019-03" db="EMBL/GenBank/DDBJ databases">
        <title>Genomic Encyclopedia of Type Strains, Phase IV (KMG-IV): sequencing the most valuable type-strain genomes for metagenomic binning, comparative biology and taxonomic classification.</title>
        <authorList>
            <person name="Goeker M."/>
        </authorList>
    </citation>
    <scope>NUCLEOTIDE SEQUENCE [LARGE SCALE GENOMIC DNA]</scope>
    <source>
        <strain evidence="9 10">DSM 26752</strain>
    </source>
</reference>
<dbReference type="InterPro" id="IPR051819">
    <property type="entry name" value="PTS_sugar-specific_EIIB"/>
</dbReference>
<proteinExistence type="predicted"/>
<dbReference type="EMBL" id="SMAE01000006">
    <property type="protein sequence ID" value="TCS89358.1"/>
    <property type="molecule type" value="Genomic_DNA"/>
</dbReference>
<keyword evidence="1" id="KW-0813">Transport</keyword>
<comment type="caution">
    <text evidence="9">The sequence shown here is derived from an EMBL/GenBank/DDBJ whole genome shotgun (WGS) entry which is preliminary data.</text>
</comment>
<dbReference type="RefSeq" id="WP_132027427.1">
    <property type="nucleotide sequence ID" value="NZ_CP068564.1"/>
</dbReference>
<dbReference type="InterPro" id="IPR036095">
    <property type="entry name" value="PTS_EIIB-like_sf"/>
</dbReference>
<dbReference type="Pfam" id="PF02302">
    <property type="entry name" value="PTS_IIB"/>
    <property type="match status" value="1"/>
</dbReference>
<evidence type="ECO:0000259" key="8">
    <source>
        <dbReference type="PROSITE" id="PS51100"/>
    </source>
</evidence>
<evidence type="ECO:0000256" key="5">
    <source>
        <dbReference type="ARBA" id="ARBA00022683"/>
    </source>
</evidence>
<dbReference type="PANTHER" id="PTHR34581">
    <property type="entry name" value="PTS SYSTEM N,N'-DIACETYLCHITOBIOSE-SPECIFIC EIIB COMPONENT"/>
    <property type="match status" value="1"/>
</dbReference>
<evidence type="ECO:0000256" key="7">
    <source>
        <dbReference type="PROSITE-ProRule" id="PRU00423"/>
    </source>
</evidence>
<dbReference type="AlphaFoldDB" id="A0A4R3KWD8"/>
<evidence type="ECO:0000313" key="9">
    <source>
        <dbReference type="EMBL" id="TCS89358.1"/>
    </source>
</evidence>
<protein>
    <submittedName>
        <fullName evidence="9">PTS system cellobiose-specific IIB component</fullName>
    </submittedName>
</protein>
<dbReference type="InterPro" id="IPR013012">
    <property type="entry name" value="PTS_EIIB_3"/>
</dbReference>
<accession>A0A4R3KWD8</accession>
<keyword evidence="10" id="KW-1185">Reference proteome</keyword>
<dbReference type="GO" id="GO:0016301">
    <property type="term" value="F:kinase activity"/>
    <property type="evidence" value="ECO:0007669"/>
    <property type="project" value="UniProtKB-KW"/>
</dbReference>
<dbReference type="Proteomes" id="UP000294567">
    <property type="component" value="Unassembled WGS sequence"/>
</dbReference>
<dbReference type="GO" id="GO:0009401">
    <property type="term" value="P:phosphoenolpyruvate-dependent sugar phosphotransferase system"/>
    <property type="evidence" value="ECO:0007669"/>
    <property type="project" value="UniProtKB-KW"/>
</dbReference>
<sequence>MKAIILCSWGATSSSLAKNVNDAAKKRNIDLEVDAGSTIDFKKKASEYDVALLEPQVRHLKNEIEEIGKKHNVKVDIIDMQAFATFDGEKVLDQILSLIDK</sequence>
<dbReference type="GO" id="GO:0008982">
    <property type="term" value="F:protein-N(PI)-phosphohistidine-sugar phosphotransferase activity"/>
    <property type="evidence" value="ECO:0007669"/>
    <property type="project" value="InterPro"/>
</dbReference>
<keyword evidence="2" id="KW-0597">Phosphoprotein</keyword>
<feature type="domain" description="PTS EIIB type-3" evidence="8">
    <location>
        <begin position="1"/>
        <end position="101"/>
    </location>
</feature>
<keyword evidence="4" id="KW-0808">Transferase</keyword>
<dbReference type="PROSITE" id="PS51100">
    <property type="entry name" value="PTS_EIIB_TYPE_3"/>
    <property type="match status" value="1"/>
</dbReference>
<feature type="modified residue" description="Phosphocysteine; by EIIA" evidence="7">
    <location>
        <position position="7"/>
    </location>
</feature>
<keyword evidence="3" id="KW-0762">Sugar transport</keyword>
<evidence type="ECO:0000256" key="3">
    <source>
        <dbReference type="ARBA" id="ARBA00022597"/>
    </source>
</evidence>
<dbReference type="SUPFAM" id="SSF52794">
    <property type="entry name" value="PTS system IIB component-like"/>
    <property type="match status" value="1"/>
</dbReference>
<keyword evidence="6" id="KW-0418">Kinase</keyword>
<evidence type="ECO:0000256" key="1">
    <source>
        <dbReference type="ARBA" id="ARBA00022448"/>
    </source>
</evidence>
<dbReference type="OrthoDB" id="9808134at2"/>
<evidence type="ECO:0000256" key="4">
    <source>
        <dbReference type="ARBA" id="ARBA00022679"/>
    </source>
</evidence>
<dbReference type="Gene3D" id="3.40.50.2300">
    <property type="match status" value="1"/>
</dbReference>
<dbReference type="InterPro" id="IPR003501">
    <property type="entry name" value="PTS_EIIB_2/3"/>
</dbReference>